<sequence length="142" mass="15831">MMASHFLNRSKANALATRIRDAERQVVNRQRRINIRTDTLVRNIEQQMTAPTTLLLVSGAGFIIGELTKCQPVKSRGTSDKIVNAETSPLRIAFNLITSIQTLYTALPMVWIVKTFFQPDTSSQSHENQFQPTTPASGATNK</sequence>
<comment type="caution">
    <text evidence="2">The sequence shown here is derived from an EMBL/GenBank/DDBJ whole genome shotgun (WGS) entry which is preliminary data.</text>
</comment>
<reference evidence="2 3" key="1">
    <citation type="journal article" date="2013" name="Genome Announc.">
        <title>Draft Genome Sequence of the Methanotrophic Gammaproteobacterium Methyloglobulus morosus DSM 22980 Strain KoM1.</title>
        <authorList>
            <person name="Poehlein A."/>
            <person name="Deutzmann J.S."/>
            <person name="Daniel R."/>
            <person name="Simeonova D.D."/>
        </authorList>
    </citation>
    <scope>NUCLEOTIDE SEQUENCE [LARGE SCALE GENOMIC DNA]</scope>
    <source>
        <strain evidence="2 3">KoM1</strain>
    </source>
</reference>
<evidence type="ECO:0000313" key="2">
    <source>
        <dbReference type="EMBL" id="ESS73574.1"/>
    </source>
</evidence>
<dbReference type="eggNOG" id="ENOG5031PUQ">
    <property type="taxonomic scope" value="Bacteria"/>
</dbReference>
<accession>V5C0I0</accession>
<proteinExistence type="predicted"/>
<dbReference type="RefSeq" id="WP_023493472.1">
    <property type="nucleotide sequence ID" value="NZ_AYLO01000016.1"/>
</dbReference>
<evidence type="ECO:0000313" key="3">
    <source>
        <dbReference type="Proteomes" id="UP000017842"/>
    </source>
</evidence>
<dbReference type="OrthoDB" id="5572457at2"/>
<dbReference type="AlphaFoldDB" id="V5C0I0"/>
<name>V5C0I0_9GAMM</name>
<keyword evidence="3" id="KW-1185">Reference proteome</keyword>
<protein>
    <submittedName>
        <fullName evidence="2">Uncharacterized protein</fullName>
    </submittedName>
</protein>
<feature type="region of interest" description="Disordered" evidence="1">
    <location>
        <begin position="122"/>
        <end position="142"/>
    </location>
</feature>
<dbReference type="Proteomes" id="UP000017842">
    <property type="component" value="Unassembled WGS sequence"/>
</dbReference>
<dbReference type="EMBL" id="AYLO01000016">
    <property type="protein sequence ID" value="ESS73574.1"/>
    <property type="molecule type" value="Genomic_DNA"/>
</dbReference>
<organism evidence="2 3">
    <name type="scientific">Methyloglobulus morosus KoM1</name>
    <dbReference type="NCBI Taxonomy" id="1116472"/>
    <lineage>
        <taxon>Bacteria</taxon>
        <taxon>Pseudomonadati</taxon>
        <taxon>Pseudomonadota</taxon>
        <taxon>Gammaproteobacteria</taxon>
        <taxon>Methylococcales</taxon>
        <taxon>Methylococcaceae</taxon>
        <taxon>Methyloglobulus</taxon>
    </lineage>
</organism>
<evidence type="ECO:0000256" key="1">
    <source>
        <dbReference type="SAM" id="MobiDB-lite"/>
    </source>
</evidence>
<dbReference type="STRING" id="1116472.MGMO_16c00080"/>
<gene>
    <name evidence="2" type="ORF">MGMO_16c00080</name>
</gene>